<reference evidence="1 2" key="1">
    <citation type="submission" date="2019-07" db="EMBL/GenBank/DDBJ databases">
        <title>Whole genome shotgun sequence of Adhaeribacter aerolatus NBRC 106133.</title>
        <authorList>
            <person name="Hosoyama A."/>
            <person name="Uohara A."/>
            <person name="Ohji S."/>
            <person name="Ichikawa N."/>
        </authorList>
    </citation>
    <scope>NUCLEOTIDE SEQUENCE [LARGE SCALE GENOMIC DNA]</scope>
    <source>
        <strain evidence="1 2">NBRC 106133</strain>
    </source>
</reference>
<dbReference type="RefSeq" id="WP_146896423.1">
    <property type="nucleotide sequence ID" value="NZ_BJYS01000007.1"/>
</dbReference>
<dbReference type="AlphaFoldDB" id="A0A512AVQ1"/>
<comment type="caution">
    <text evidence="1">The sequence shown here is derived from an EMBL/GenBank/DDBJ whole genome shotgun (WGS) entry which is preliminary data.</text>
</comment>
<evidence type="ECO:0000313" key="2">
    <source>
        <dbReference type="Proteomes" id="UP000321532"/>
    </source>
</evidence>
<evidence type="ECO:0000313" key="1">
    <source>
        <dbReference type="EMBL" id="GEO03750.1"/>
    </source>
</evidence>
<gene>
    <name evidence="1" type="ORF">AAE02nite_14140</name>
</gene>
<proteinExistence type="predicted"/>
<organism evidence="1 2">
    <name type="scientific">Adhaeribacter aerolatus</name>
    <dbReference type="NCBI Taxonomy" id="670289"/>
    <lineage>
        <taxon>Bacteria</taxon>
        <taxon>Pseudomonadati</taxon>
        <taxon>Bacteroidota</taxon>
        <taxon>Cytophagia</taxon>
        <taxon>Cytophagales</taxon>
        <taxon>Hymenobacteraceae</taxon>
        <taxon>Adhaeribacter</taxon>
    </lineage>
</organism>
<accession>A0A512AVQ1</accession>
<dbReference type="Proteomes" id="UP000321532">
    <property type="component" value="Unassembled WGS sequence"/>
</dbReference>
<name>A0A512AVQ1_9BACT</name>
<keyword evidence="2" id="KW-1185">Reference proteome</keyword>
<dbReference type="OrthoDB" id="9858905at2"/>
<sequence length="195" mass="22277">MVVKVEGFSEVLEIIKGLFSGLKSAAQIPAANRKEMQDALADTAELVDETLTILKQHLSQILSELQFGDKYKAEKMIYELADFQGWETKYRQFQLCDTLREAVYKLEQKGLYQYLNQASYGNLQTLQQRLWDYIGGETNAAHSVGTMLIELAKLAPRVDSDPDAVKSQLEDARQEINTWRQKFILLEQEIRGAIK</sequence>
<protein>
    <submittedName>
        <fullName evidence="1">Uncharacterized protein</fullName>
    </submittedName>
</protein>
<dbReference type="EMBL" id="BJYS01000007">
    <property type="protein sequence ID" value="GEO03750.1"/>
    <property type="molecule type" value="Genomic_DNA"/>
</dbReference>